<organism evidence="4 5">
    <name type="scientific">Linum tenue</name>
    <dbReference type="NCBI Taxonomy" id="586396"/>
    <lineage>
        <taxon>Eukaryota</taxon>
        <taxon>Viridiplantae</taxon>
        <taxon>Streptophyta</taxon>
        <taxon>Embryophyta</taxon>
        <taxon>Tracheophyta</taxon>
        <taxon>Spermatophyta</taxon>
        <taxon>Magnoliopsida</taxon>
        <taxon>eudicotyledons</taxon>
        <taxon>Gunneridae</taxon>
        <taxon>Pentapetalae</taxon>
        <taxon>rosids</taxon>
        <taxon>fabids</taxon>
        <taxon>Malpighiales</taxon>
        <taxon>Linaceae</taxon>
        <taxon>Linum</taxon>
    </lineage>
</organism>
<feature type="domain" description="Enoyl reductase (ER)" evidence="3">
    <location>
        <begin position="22"/>
        <end position="317"/>
    </location>
</feature>
<proteinExistence type="inferred from homology"/>
<dbReference type="InterPro" id="IPR011032">
    <property type="entry name" value="GroES-like_sf"/>
</dbReference>
<protein>
    <recommendedName>
        <fullName evidence="3">Enoyl reductase (ER) domain-containing protein</fullName>
    </recommendedName>
</protein>
<dbReference type="Pfam" id="PF13602">
    <property type="entry name" value="ADH_zinc_N_2"/>
    <property type="match status" value="1"/>
</dbReference>
<evidence type="ECO:0000313" key="4">
    <source>
        <dbReference type="EMBL" id="CAI0455315.1"/>
    </source>
</evidence>
<dbReference type="InterPro" id="IPR036291">
    <property type="entry name" value="NAD(P)-bd_dom_sf"/>
</dbReference>
<evidence type="ECO:0000313" key="5">
    <source>
        <dbReference type="Proteomes" id="UP001154282"/>
    </source>
</evidence>
<sequence>MSSSTVTVPTKMKGWVYSEYGDPAQVLKLESEVPVPDVKEDQVLVKVVAAALNLLDYKRMEGAIKATDSSPPTVPGYDVAGVVVELGSKVKNLQVGDEVYGNINEAALLQPKKYGSLAEYTAVEEKLLALKPQNLSFAEAASLPLAIETALEGLEKVGLTSEMSILVLGGAGGVGSLVIQLEKHVFGSYKVAATSSTSKLERLKSMGADLAIDYTKQNVEELDHKFDVVFDTVQNGTAAVNAAKSGGGRVVAILPVPPPASWFVVTSKGSALEKLKPYLESGEVKPLIDPNGPFPFSQTLEAFSHLMTGRATGKVVVHPLIYIL</sequence>
<dbReference type="InterPro" id="IPR044626">
    <property type="entry name" value="AOR-like"/>
</dbReference>
<dbReference type="Gene3D" id="3.40.50.720">
    <property type="entry name" value="NAD(P)-binding Rossmann-like Domain"/>
    <property type="match status" value="1"/>
</dbReference>
<name>A0AAV0N9Z6_9ROSI</name>
<accession>A0AAV0N9Z6</accession>
<evidence type="ECO:0000259" key="3">
    <source>
        <dbReference type="SMART" id="SM00829"/>
    </source>
</evidence>
<comment type="similarity">
    <text evidence="1">Belongs to the zinc-containing alcohol dehydrogenase family. Quinone oxidoreductase subfamily.</text>
</comment>
<dbReference type="Pfam" id="PF08240">
    <property type="entry name" value="ADH_N"/>
    <property type="match status" value="1"/>
</dbReference>
<keyword evidence="2" id="KW-0560">Oxidoreductase</keyword>
<dbReference type="PANTHER" id="PTHR44573:SF1">
    <property type="entry name" value="NADPH-DEPENDENT ALKENAL_ONE OXIDOREDUCTASE, CHLOROPLASTIC"/>
    <property type="match status" value="1"/>
</dbReference>
<dbReference type="PANTHER" id="PTHR44573">
    <property type="entry name" value="NADPH-DEPENDENT ALKENAL/ONE OXIDOREDUCTASE, CHLOROPLASTIC"/>
    <property type="match status" value="1"/>
</dbReference>
<keyword evidence="5" id="KW-1185">Reference proteome</keyword>
<reference evidence="4" key="1">
    <citation type="submission" date="2022-08" db="EMBL/GenBank/DDBJ databases">
        <authorList>
            <person name="Gutierrez-Valencia J."/>
        </authorList>
    </citation>
    <scope>NUCLEOTIDE SEQUENCE</scope>
</reference>
<comment type="caution">
    <text evidence="4">The sequence shown here is derived from an EMBL/GenBank/DDBJ whole genome shotgun (WGS) entry which is preliminary data.</text>
</comment>
<evidence type="ECO:0000256" key="2">
    <source>
        <dbReference type="ARBA" id="ARBA00023002"/>
    </source>
</evidence>
<dbReference type="InterPro" id="IPR020843">
    <property type="entry name" value="ER"/>
</dbReference>
<dbReference type="SMART" id="SM00829">
    <property type="entry name" value="PKS_ER"/>
    <property type="match status" value="1"/>
</dbReference>
<dbReference type="Proteomes" id="UP001154282">
    <property type="component" value="Unassembled WGS sequence"/>
</dbReference>
<dbReference type="Gene3D" id="3.90.180.10">
    <property type="entry name" value="Medium-chain alcohol dehydrogenases, catalytic domain"/>
    <property type="match status" value="1"/>
</dbReference>
<dbReference type="AlphaFoldDB" id="A0AAV0N9Z6"/>
<dbReference type="SUPFAM" id="SSF51735">
    <property type="entry name" value="NAD(P)-binding Rossmann-fold domains"/>
    <property type="match status" value="1"/>
</dbReference>
<gene>
    <name evidence="4" type="ORF">LITE_LOCUS32283</name>
</gene>
<dbReference type="InterPro" id="IPR013154">
    <property type="entry name" value="ADH-like_N"/>
</dbReference>
<evidence type="ECO:0000256" key="1">
    <source>
        <dbReference type="ARBA" id="ARBA00010371"/>
    </source>
</evidence>
<dbReference type="SUPFAM" id="SSF50129">
    <property type="entry name" value="GroES-like"/>
    <property type="match status" value="1"/>
</dbReference>
<dbReference type="GO" id="GO:0016628">
    <property type="term" value="F:oxidoreductase activity, acting on the CH-CH group of donors, NAD or NADP as acceptor"/>
    <property type="evidence" value="ECO:0007669"/>
    <property type="project" value="InterPro"/>
</dbReference>
<dbReference type="CDD" id="cd05289">
    <property type="entry name" value="MDR_like_2"/>
    <property type="match status" value="1"/>
</dbReference>
<dbReference type="EMBL" id="CAMGYJ010000008">
    <property type="protein sequence ID" value="CAI0455315.1"/>
    <property type="molecule type" value="Genomic_DNA"/>
</dbReference>